<dbReference type="GO" id="GO:0005634">
    <property type="term" value="C:nucleus"/>
    <property type="evidence" value="ECO:0007669"/>
    <property type="project" value="UniProtKB-SubCell"/>
</dbReference>
<keyword evidence="6" id="KW-0238">DNA-binding</keyword>
<evidence type="ECO:0000256" key="1">
    <source>
        <dbReference type="ARBA" id="ARBA00004123"/>
    </source>
</evidence>
<feature type="region of interest" description="Disordered" evidence="9">
    <location>
        <begin position="333"/>
        <end position="360"/>
    </location>
</feature>
<dbReference type="PANTHER" id="PTHR12396">
    <property type="entry name" value="METHYL-CPG BINDING PROTEIN, MBD"/>
    <property type="match status" value="1"/>
</dbReference>
<dbReference type="GO" id="GO:0003677">
    <property type="term" value="F:DNA binding"/>
    <property type="evidence" value="ECO:0007669"/>
    <property type="project" value="UniProtKB-KW"/>
</dbReference>
<accession>A0AAE1WDQ8</accession>
<evidence type="ECO:0000256" key="9">
    <source>
        <dbReference type="SAM" id="MobiDB-lite"/>
    </source>
</evidence>
<protein>
    <submittedName>
        <fullName evidence="12">Methyl-CpG-binding domain-containing protein 2</fullName>
    </submittedName>
</protein>
<dbReference type="PROSITE" id="PS50982">
    <property type="entry name" value="MBD"/>
    <property type="match status" value="1"/>
</dbReference>
<evidence type="ECO:0000256" key="8">
    <source>
        <dbReference type="ARBA" id="ARBA00023242"/>
    </source>
</evidence>
<gene>
    <name evidence="12" type="ORF">Sango_1921300</name>
</gene>
<evidence type="ECO:0000313" key="12">
    <source>
        <dbReference type="EMBL" id="KAK4391435.1"/>
    </source>
</evidence>
<dbReference type="SMART" id="SM00391">
    <property type="entry name" value="MBD"/>
    <property type="match status" value="1"/>
</dbReference>
<keyword evidence="7" id="KW-0804">Transcription</keyword>
<evidence type="ECO:0000313" key="13">
    <source>
        <dbReference type="Proteomes" id="UP001289374"/>
    </source>
</evidence>
<keyword evidence="13" id="KW-1185">Reference proteome</keyword>
<evidence type="ECO:0000256" key="4">
    <source>
        <dbReference type="ARBA" id="ARBA00022833"/>
    </source>
</evidence>
<sequence>MEQEQAIGAKRVWESVKLYTVKCAKCSKWRLIPTKEKYEEIRERIVERSFLCETARAWRPNVSCNDESDVKQDDSFLWAMDKPRIPQTPPGWQRILRIRAEGGTKFADVYYVAPSNKRLRSMVELSRYINEHPHLCEGVNISQFSFQPPVPLDEKYISKRARSTTHGTTSTSAAGAYNALQTQNDSSGYRRVKLLRLKLVLKVEVERLFPETVAVLTSNMYLPLPVDNQPLLLAPSSVYENLLAAGRFPCAGRTGSTLLPVIKVPEALSPYPATKRRPELVQPAISAFGANQPAQPTGATNPAPFCFAFFTMTKAKKRWKIATAAACLESALPRKKESGQPSANPPADGQPAPIFAKVPASPKPATATVSAKKSPSVVEVGNIATKLAHASCPKNALPAKHKLPAVEATTAKARCMVTMPATVSAKPSTGAEVGTTNLSPSLAENLDHGHRSKETQPAKEALPVKETLPAIEAAAGAEDMTKSFAGLFSSNRKLTDDNKLKKFAVETETLELGEDDLIDDDDRQRVLAGGPYFVYGRPLLLKGMPDYFEFKEDSISLTPIWATLPSLPLECWHPNALGKIGSKLDTPIAMDSLTKTMERVSYACILVEVDASKPLVDHVDLMLPNSVRRSQPVAYEFTPKFCAKCNRFGHLEGLPRHPTAAMPCLTAGAAMPATTATTEKGTAHSVDYCEA</sequence>
<dbReference type="Pfam" id="PF01429">
    <property type="entry name" value="MBD"/>
    <property type="match status" value="1"/>
</dbReference>
<dbReference type="Gene3D" id="3.30.890.10">
    <property type="entry name" value="Methyl-cpg-binding Protein 2, Chain A"/>
    <property type="match status" value="1"/>
</dbReference>
<feature type="domain" description="CW-type" evidence="11">
    <location>
        <begin position="7"/>
        <end position="72"/>
    </location>
</feature>
<feature type="domain" description="MBD" evidence="10">
    <location>
        <begin position="78"/>
        <end position="151"/>
    </location>
</feature>
<keyword evidence="5" id="KW-0805">Transcription regulation</keyword>
<evidence type="ECO:0000256" key="5">
    <source>
        <dbReference type="ARBA" id="ARBA00023015"/>
    </source>
</evidence>
<evidence type="ECO:0000256" key="2">
    <source>
        <dbReference type="ARBA" id="ARBA00022723"/>
    </source>
</evidence>
<keyword evidence="2" id="KW-0479">Metal-binding</keyword>
<name>A0AAE1WDQ8_9LAMI</name>
<evidence type="ECO:0000256" key="6">
    <source>
        <dbReference type="ARBA" id="ARBA00023125"/>
    </source>
</evidence>
<evidence type="ECO:0000259" key="11">
    <source>
        <dbReference type="PROSITE" id="PS51050"/>
    </source>
</evidence>
<dbReference type="Proteomes" id="UP001289374">
    <property type="component" value="Unassembled WGS sequence"/>
</dbReference>
<keyword evidence="3" id="KW-0863">Zinc-finger</keyword>
<organism evidence="12 13">
    <name type="scientific">Sesamum angolense</name>
    <dbReference type="NCBI Taxonomy" id="2727404"/>
    <lineage>
        <taxon>Eukaryota</taxon>
        <taxon>Viridiplantae</taxon>
        <taxon>Streptophyta</taxon>
        <taxon>Embryophyta</taxon>
        <taxon>Tracheophyta</taxon>
        <taxon>Spermatophyta</taxon>
        <taxon>Magnoliopsida</taxon>
        <taxon>eudicotyledons</taxon>
        <taxon>Gunneridae</taxon>
        <taxon>Pentapetalae</taxon>
        <taxon>asterids</taxon>
        <taxon>lamiids</taxon>
        <taxon>Lamiales</taxon>
        <taxon>Pedaliaceae</taxon>
        <taxon>Sesamum</taxon>
    </lineage>
</organism>
<dbReference type="EMBL" id="JACGWL010000011">
    <property type="protein sequence ID" value="KAK4391435.1"/>
    <property type="molecule type" value="Genomic_DNA"/>
</dbReference>
<dbReference type="PANTHER" id="PTHR12396:SF0">
    <property type="entry name" value="METHYL-CPG BINDING DOMAIN PROTEIN-LIKE, ISOFORM C"/>
    <property type="match status" value="1"/>
</dbReference>
<comment type="caution">
    <text evidence="12">The sequence shown here is derived from an EMBL/GenBank/DDBJ whole genome shotgun (WGS) entry which is preliminary data.</text>
</comment>
<reference evidence="12" key="1">
    <citation type="submission" date="2020-06" db="EMBL/GenBank/DDBJ databases">
        <authorList>
            <person name="Li T."/>
            <person name="Hu X."/>
            <person name="Zhang T."/>
            <person name="Song X."/>
            <person name="Zhang H."/>
            <person name="Dai N."/>
            <person name="Sheng W."/>
            <person name="Hou X."/>
            <person name="Wei L."/>
        </authorList>
    </citation>
    <scope>NUCLEOTIDE SEQUENCE</scope>
    <source>
        <strain evidence="12">K16</strain>
        <tissue evidence="12">Leaf</tissue>
    </source>
</reference>
<keyword evidence="8" id="KW-0539">Nucleus</keyword>
<comment type="subcellular location">
    <subcellularLocation>
        <location evidence="1">Nucleus</location>
    </subcellularLocation>
</comment>
<keyword evidence="4" id="KW-0862">Zinc</keyword>
<dbReference type="AlphaFoldDB" id="A0AAE1WDQ8"/>
<dbReference type="InterPro" id="IPR011124">
    <property type="entry name" value="Znf_CW"/>
</dbReference>
<reference evidence="12" key="2">
    <citation type="journal article" date="2024" name="Plant">
        <title>Genomic evolution and insights into agronomic trait innovations of Sesamum species.</title>
        <authorList>
            <person name="Miao H."/>
            <person name="Wang L."/>
            <person name="Qu L."/>
            <person name="Liu H."/>
            <person name="Sun Y."/>
            <person name="Le M."/>
            <person name="Wang Q."/>
            <person name="Wei S."/>
            <person name="Zheng Y."/>
            <person name="Lin W."/>
            <person name="Duan Y."/>
            <person name="Cao H."/>
            <person name="Xiong S."/>
            <person name="Wang X."/>
            <person name="Wei L."/>
            <person name="Li C."/>
            <person name="Ma Q."/>
            <person name="Ju M."/>
            <person name="Zhao R."/>
            <person name="Li G."/>
            <person name="Mu C."/>
            <person name="Tian Q."/>
            <person name="Mei H."/>
            <person name="Zhang T."/>
            <person name="Gao T."/>
            <person name="Zhang H."/>
        </authorList>
    </citation>
    <scope>NUCLEOTIDE SEQUENCE</scope>
    <source>
        <strain evidence="12">K16</strain>
    </source>
</reference>
<evidence type="ECO:0000256" key="3">
    <source>
        <dbReference type="ARBA" id="ARBA00022771"/>
    </source>
</evidence>
<dbReference type="Pfam" id="PF07496">
    <property type="entry name" value="zf-CW"/>
    <property type="match status" value="1"/>
</dbReference>
<proteinExistence type="predicted"/>
<dbReference type="GO" id="GO:0008270">
    <property type="term" value="F:zinc ion binding"/>
    <property type="evidence" value="ECO:0007669"/>
    <property type="project" value="UniProtKB-KW"/>
</dbReference>
<dbReference type="InterPro" id="IPR016177">
    <property type="entry name" value="DNA-bd_dom_sf"/>
</dbReference>
<dbReference type="PROSITE" id="PS51050">
    <property type="entry name" value="ZF_CW"/>
    <property type="match status" value="1"/>
</dbReference>
<dbReference type="CDD" id="cd01396">
    <property type="entry name" value="MeCP2_MBD"/>
    <property type="match status" value="1"/>
</dbReference>
<evidence type="ECO:0000259" key="10">
    <source>
        <dbReference type="PROSITE" id="PS50982"/>
    </source>
</evidence>
<evidence type="ECO:0000256" key="7">
    <source>
        <dbReference type="ARBA" id="ARBA00023163"/>
    </source>
</evidence>
<dbReference type="InterPro" id="IPR001739">
    <property type="entry name" value="Methyl_CpG_DNA-bd"/>
</dbReference>
<dbReference type="SUPFAM" id="SSF54171">
    <property type="entry name" value="DNA-binding domain"/>
    <property type="match status" value="1"/>
</dbReference>